<dbReference type="PANTHER" id="PTHR45624">
    <property type="entry name" value="MITOCHONDRIAL BASIC AMINO ACIDS TRANSPORTER-RELATED"/>
    <property type="match status" value="1"/>
</dbReference>
<evidence type="ECO:0000313" key="13">
    <source>
        <dbReference type="Proteomes" id="UP000265703"/>
    </source>
</evidence>
<dbReference type="SUPFAM" id="SSF103506">
    <property type="entry name" value="Mitochondrial carrier"/>
    <property type="match status" value="1"/>
</dbReference>
<dbReference type="GO" id="GO:0022857">
    <property type="term" value="F:transmembrane transporter activity"/>
    <property type="evidence" value="ECO:0007669"/>
    <property type="project" value="TreeGrafter"/>
</dbReference>
<name>A0A397S9E8_9GLOM</name>
<dbReference type="AlphaFoldDB" id="A0A397S9E8"/>
<dbReference type="Gene3D" id="1.50.40.10">
    <property type="entry name" value="Mitochondrial carrier domain"/>
    <property type="match status" value="2"/>
</dbReference>
<accession>A0A397S9E8</accession>
<evidence type="ECO:0000256" key="9">
    <source>
        <dbReference type="PROSITE-ProRule" id="PRU00282"/>
    </source>
</evidence>
<evidence type="ECO:0000256" key="8">
    <source>
        <dbReference type="ARBA" id="ARBA00023136"/>
    </source>
</evidence>
<evidence type="ECO:0000256" key="4">
    <source>
        <dbReference type="ARBA" id="ARBA00022692"/>
    </source>
</evidence>
<keyword evidence="5" id="KW-0677">Repeat</keyword>
<proteinExistence type="inferred from homology"/>
<keyword evidence="7" id="KW-0496">Mitochondrion</keyword>
<keyword evidence="13" id="KW-1185">Reference proteome</keyword>
<dbReference type="GO" id="GO:0031966">
    <property type="term" value="C:mitochondrial membrane"/>
    <property type="evidence" value="ECO:0007669"/>
    <property type="project" value="UniProtKB-SubCell"/>
</dbReference>
<evidence type="ECO:0000256" key="2">
    <source>
        <dbReference type="ARBA" id="ARBA00006375"/>
    </source>
</evidence>
<keyword evidence="4 9" id="KW-0812">Transmembrane</keyword>
<keyword evidence="6 11" id="KW-1133">Transmembrane helix</keyword>
<dbReference type="InterPro" id="IPR050567">
    <property type="entry name" value="Mitochondrial_Carrier"/>
</dbReference>
<dbReference type="PANTHER" id="PTHR45624:SF10">
    <property type="entry name" value="SLC (SOLUTE CARRIER) HOMOLOG"/>
    <property type="match status" value="1"/>
</dbReference>
<evidence type="ECO:0000256" key="3">
    <source>
        <dbReference type="ARBA" id="ARBA00022448"/>
    </source>
</evidence>
<feature type="repeat" description="Solcar" evidence="9">
    <location>
        <begin position="5"/>
        <end position="94"/>
    </location>
</feature>
<dbReference type="InterPro" id="IPR023395">
    <property type="entry name" value="MCP_dom_sf"/>
</dbReference>
<dbReference type="InterPro" id="IPR018108">
    <property type="entry name" value="MCP_transmembrane"/>
</dbReference>
<dbReference type="InterPro" id="IPR002067">
    <property type="entry name" value="MCP"/>
</dbReference>
<evidence type="ECO:0000256" key="10">
    <source>
        <dbReference type="RuleBase" id="RU000488"/>
    </source>
</evidence>
<protein>
    <submittedName>
        <fullName evidence="12">Solute carrier family 25 protein</fullName>
    </submittedName>
</protein>
<reference evidence="12 13" key="1">
    <citation type="submission" date="2018-06" db="EMBL/GenBank/DDBJ databases">
        <title>Comparative genomics reveals the genomic features of Rhizophagus irregularis, R. cerebriforme, R. diaphanum and Gigaspora rosea, and their symbiotic lifestyle signature.</title>
        <authorList>
            <person name="Morin E."/>
            <person name="San Clemente H."/>
            <person name="Chen E.C.H."/>
            <person name="De La Providencia I."/>
            <person name="Hainaut M."/>
            <person name="Kuo A."/>
            <person name="Kohler A."/>
            <person name="Murat C."/>
            <person name="Tang N."/>
            <person name="Roy S."/>
            <person name="Loubradou J."/>
            <person name="Henrissat B."/>
            <person name="Grigoriev I.V."/>
            <person name="Corradi N."/>
            <person name="Roux C."/>
            <person name="Martin F.M."/>
        </authorList>
    </citation>
    <scope>NUCLEOTIDE SEQUENCE [LARGE SCALE GENOMIC DNA]</scope>
    <source>
        <strain evidence="12 13">DAOM 227022</strain>
    </source>
</reference>
<organism evidence="12 13">
    <name type="scientific">Glomus cerebriforme</name>
    <dbReference type="NCBI Taxonomy" id="658196"/>
    <lineage>
        <taxon>Eukaryota</taxon>
        <taxon>Fungi</taxon>
        <taxon>Fungi incertae sedis</taxon>
        <taxon>Mucoromycota</taxon>
        <taxon>Glomeromycotina</taxon>
        <taxon>Glomeromycetes</taxon>
        <taxon>Glomerales</taxon>
        <taxon>Glomeraceae</taxon>
        <taxon>Glomus</taxon>
    </lineage>
</organism>
<evidence type="ECO:0000256" key="6">
    <source>
        <dbReference type="ARBA" id="ARBA00022989"/>
    </source>
</evidence>
<evidence type="ECO:0000256" key="5">
    <source>
        <dbReference type="ARBA" id="ARBA00022737"/>
    </source>
</evidence>
<evidence type="ECO:0000256" key="7">
    <source>
        <dbReference type="ARBA" id="ARBA00023128"/>
    </source>
</evidence>
<feature type="repeat" description="Solcar" evidence="9">
    <location>
        <begin position="196"/>
        <end position="313"/>
    </location>
</feature>
<feature type="transmembrane region" description="Helical" evidence="11">
    <location>
        <begin position="12"/>
        <end position="31"/>
    </location>
</feature>
<dbReference type="PRINTS" id="PR00926">
    <property type="entry name" value="MITOCARRIER"/>
</dbReference>
<dbReference type="EMBL" id="QKYT01000703">
    <property type="protein sequence ID" value="RIA82122.1"/>
    <property type="molecule type" value="Genomic_DNA"/>
</dbReference>
<feature type="repeat" description="Solcar" evidence="9">
    <location>
        <begin position="105"/>
        <end position="186"/>
    </location>
</feature>
<sequence length="321" mass="35328">MEKKFPSFNDFFAGYISGVAGLLVGSPLDVLKVRLQTASNTNGRIQMSSSIRTLMEMKRAEGLSSLFKGVGSPIIGLALLNSILFASYGGIMRVFDEYNLKSSSPTLSQVYIAGFGAGIACFLASTPTELVKCRAQVYNSSTWNIFKSILFTQGIRGFYQGGLITIIRDAPGYGVYFWAYEGLKRVLGVTIDNTGENVSKLLFAGGMAGLLSWGSIYPLDVIKSRLQTQHSPSINPHPEETPLVHRKNYLSVSPTVAITRENRPCYTGIIDCAIKSYHAEGISVFFRGIIPTLIRAWPVNAVTFYVYEIMINWLNGLQQQN</sequence>
<dbReference type="PROSITE" id="PS50920">
    <property type="entry name" value="SOLCAR"/>
    <property type="match status" value="3"/>
</dbReference>
<gene>
    <name evidence="12" type="ORF">C1645_835869</name>
</gene>
<feature type="transmembrane region" description="Helical" evidence="11">
    <location>
        <begin position="108"/>
        <end position="126"/>
    </location>
</feature>
<comment type="similarity">
    <text evidence="2 10">Belongs to the mitochondrial carrier (TC 2.A.29) family.</text>
</comment>
<feature type="transmembrane region" description="Helical" evidence="11">
    <location>
        <begin position="65"/>
        <end position="88"/>
    </location>
</feature>
<evidence type="ECO:0000256" key="11">
    <source>
        <dbReference type="SAM" id="Phobius"/>
    </source>
</evidence>
<dbReference type="Pfam" id="PF00153">
    <property type="entry name" value="Mito_carr"/>
    <property type="match status" value="3"/>
</dbReference>
<dbReference type="OrthoDB" id="193856at2759"/>
<evidence type="ECO:0000313" key="12">
    <source>
        <dbReference type="EMBL" id="RIA82122.1"/>
    </source>
</evidence>
<dbReference type="Proteomes" id="UP000265703">
    <property type="component" value="Unassembled WGS sequence"/>
</dbReference>
<evidence type="ECO:0000256" key="1">
    <source>
        <dbReference type="ARBA" id="ARBA00004225"/>
    </source>
</evidence>
<comment type="subcellular location">
    <subcellularLocation>
        <location evidence="1">Mitochondrion membrane</location>
        <topology evidence="1">Multi-pass membrane protein</topology>
    </subcellularLocation>
</comment>
<comment type="caution">
    <text evidence="12">The sequence shown here is derived from an EMBL/GenBank/DDBJ whole genome shotgun (WGS) entry which is preliminary data.</text>
</comment>
<keyword evidence="3 10" id="KW-0813">Transport</keyword>
<keyword evidence="8 9" id="KW-0472">Membrane</keyword>